<reference evidence="2 3" key="1">
    <citation type="submission" date="2019-02" db="EMBL/GenBank/DDBJ databases">
        <title>Genome sequencing of the rare red list fungi Bondarzewia mesenterica.</title>
        <authorList>
            <person name="Buettner E."/>
            <person name="Kellner H."/>
        </authorList>
    </citation>
    <scope>NUCLEOTIDE SEQUENCE [LARGE SCALE GENOMIC DNA]</scope>
    <source>
        <strain evidence="2 3">DSM 108281</strain>
    </source>
</reference>
<feature type="compositionally biased region" description="Polar residues" evidence="1">
    <location>
        <begin position="184"/>
        <end position="195"/>
    </location>
</feature>
<dbReference type="EMBL" id="SGPL01000356">
    <property type="protein sequence ID" value="THH13410.1"/>
    <property type="molecule type" value="Genomic_DNA"/>
</dbReference>
<comment type="caution">
    <text evidence="2">The sequence shown here is derived from an EMBL/GenBank/DDBJ whole genome shotgun (WGS) entry which is preliminary data.</text>
</comment>
<dbReference type="Proteomes" id="UP000310158">
    <property type="component" value="Unassembled WGS sequence"/>
</dbReference>
<sequence length="339" mass="38100">MLSPRAEKEEYTTTRSTRLPLPVCTTTFTCNLCQNRCAEQTDGERTFVFGLLRRALPSDLPVFNILESLLLHRIQQIPSGILVIKGGERDLLGVVLHHGGPLEPSAQVLGADLRAHSLQFPLSSLQNLHKVTDGGIEESRSKPAYASYPIVFLLKLSCSLRPCFGLTTHLESRIFSRNYAAPVTSWSPNKSQAHRSTAKDYSPPQYSYRPARYRRHPTPRPISSSTHDKREPHLSHNVITFLKALINTWHSADHVTKHLICFGIPKNDVQSLMGAFRNDVLNDLIFYPEKFSKEELANISMEISTIDRAHVGDKILTTAFYAWAFDPARKGIMRPATAD</sequence>
<accession>A0A4S4LT60</accession>
<evidence type="ECO:0000313" key="3">
    <source>
        <dbReference type="Proteomes" id="UP000310158"/>
    </source>
</evidence>
<dbReference type="AlphaFoldDB" id="A0A4S4LT60"/>
<feature type="region of interest" description="Disordered" evidence="1">
    <location>
        <begin position="184"/>
        <end position="231"/>
    </location>
</feature>
<keyword evidence="3" id="KW-1185">Reference proteome</keyword>
<evidence type="ECO:0000313" key="2">
    <source>
        <dbReference type="EMBL" id="THH13410.1"/>
    </source>
</evidence>
<gene>
    <name evidence="2" type="ORF">EW146_g6802</name>
</gene>
<organism evidence="2 3">
    <name type="scientific">Bondarzewia mesenterica</name>
    <dbReference type="NCBI Taxonomy" id="1095465"/>
    <lineage>
        <taxon>Eukaryota</taxon>
        <taxon>Fungi</taxon>
        <taxon>Dikarya</taxon>
        <taxon>Basidiomycota</taxon>
        <taxon>Agaricomycotina</taxon>
        <taxon>Agaricomycetes</taxon>
        <taxon>Russulales</taxon>
        <taxon>Bondarzewiaceae</taxon>
        <taxon>Bondarzewia</taxon>
    </lineage>
</organism>
<evidence type="ECO:0000256" key="1">
    <source>
        <dbReference type="SAM" id="MobiDB-lite"/>
    </source>
</evidence>
<proteinExistence type="predicted"/>
<protein>
    <submittedName>
        <fullName evidence="2">Uncharacterized protein</fullName>
    </submittedName>
</protein>
<name>A0A4S4LT60_9AGAM</name>